<evidence type="ECO:0000313" key="2">
    <source>
        <dbReference type="EMBL" id="SHH48258.1"/>
    </source>
</evidence>
<dbReference type="SUPFAM" id="SSF47413">
    <property type="entry name" value="lambda repressor-like DNA-binding domains"/>
    <property type="match status" value="1"/>
</dbReference>
<protein>
    <submittedName>
        <fullName evidence="2">DNA-binding prophage protein</fullName>
    </submittedName>
</protein>
<dbReference type="RefSeq" id="WP_079603665.1">
    <property type="nucleotide sequence ID" value="NZ_LT670817.1"/>
</dbReference>
<sequence length="90" mass="10114">MDTLTKNARNNMVEHLNKVLSLDDPMTFQKVLLDYARGRHELTLVAERAGVRRETIWRYETGETAAPFETLVKIIAAVGAKLIIVSDEAS</sequence>
<dbReference type="InterPro" id="IPR001387">
    <property type="entry name" value="Cro/C1-type_HTH"/>
</dbReference>
<dbReference type="InterPro" id="IPR014057">
    <property type="entry name" value="HI1420"/>
</dbReference>
<dbReference type="Proteomes" id="UP000189796">
    <property type="component" value="Chromosome I"/>
</dbReference>
<dbReference type="PROSITE" id="PS50943">
    <property type="entry name" value="HTH_CROC1"/>
    <property type="match status" value="1"/>
</dbReference>
<reference evidence="2 3" key="1">
    <citation type="submission" date="2016-11" db="EMBL/GenBank/DDBJ databases">
        <authorList>
            <person name="Jaros S."/>
            <person name="Januszkiewicz K."/>
            <person name="Wedrychowicz H."/>
        </authorList>
    </citation>
    <scope>NUCLEOTIDE SEQUENCE [LARGE SCALE GENOMIC DNA]</scope>
    <source>
        <strain evidence="2 3">GAS138</strain>
    </source>
</reference>
<dbReference type="AlphaFoldDB" id="A0A1M5TC14"/>
<feature type="domain" description="HTH cro/C1-type" evidence="1">
    <location>
        <begin position="45"/>
        <end position="85"/>
    </location>
</feature>
<dbReference type="EMBL" id="LT670817">
    <property type="protein sequence ID" value="SHH48258.1"/>
    <property type="molecule type" value="Genomic_DNA"/>
</dbReference>
<name>A0A1M5TC14_9BRAD</name>
<organism evidence="2 3">
    <name type="scientific">Bradyrhizobium erythrophlei</name>
    <dbReference type="NCBI Taxonomy" id="1437360"/>
    <lineage>
        <taxon>Bacteria</taxon>
        <taxon>Pseudomonadati</taxon>
        <taxon>Pseudomonadota</taxon>
        <taxon>Alphaproteobacteria</taxon>
        <taxon>Hyphomicrobiales</taxon>
        <taxon>Nitrobacteraceae</taxon>
        <taxon>Bradyrhizobium</taxon>
    </lineage>
</organism>
<dbReference type="Pfam" id="PF21716">
    <property type="entry name" value="dnstrm_HI1420"/>
    <property type="match status" value="1"/>
</dbReference>
<keyword evidence="2" id="KW-0238">DNA-binding</keyword>
<dbReference type="Gene3D" id="1.10.260.40">
    <property type="entry name" value="lambda repressor-like DNA-binding domains"/>
    <property type="match status" value="1"/>
</dbReference>
<dbReference type="GO" id="GO:0003677">
    <property type="term" value="F:DNA binding"/>
    <property type="evidence" value="ECO:0007669"/>
    <property type="project" value="UniProtKB-KW"/>
</dbReference>
<gene>
    <name evidence="2" type="ORF">SAMN05443248_4946</name>
</gene>
<dbReference type="OrthoDB" id="7605634at2"/>
<dbReference type="InterPro" id="IPR010982">
    <property type="entry name" value="Lambda_DNA-bd_dom_sf"/>
</dbReference>
<dbReference type="CDD" id="cd00093">
    <property type="entry name" value="HTH_XRE"/>
    <property type="match status" value="1"/>
</dbReference>
<proteinExistence type="predicted"/>
<evidence type="ECO:0000259" key="1">
    <source>
        <dbReference type="PROSITE" id="PS50943"/>
    </source>
</evidence>
<accession>A0A1M5TC14</accession>
<evidence type="ECO:0000313" key="3">
    <source>
        <dbReference type="Proteomes" id="UP000189796"/>
    </source>
</evidence>